<keyword evidence="1" id="KW-1133">Transmembrane helix</keyword>
<name>A0AA96LHN9_9BACL</name>
<feature type="transmembrane region" description="Helical" evidence="1">
    <location>
        <begin position="100"/>
        <end position="120"/>
    </location>
</feature>
<feature type="transmembrane region" description="Helical" evidence="1">
    <location>
        <begin position="48"/>
        <end position="68"/>
    </location>
</feature>
<proteinExistence type="predicted"/>
<keyword evidence="3" id="KW-1185">Reference proteome</keyword>
<dbReference type="RefSeq" id="WP_315605958.1">
    <property type="nucleotide sequence ID" value="NZ_CP130318.1"/>
</dbReference>
<organism evidence="2 3">
    <name type="scientific">Paenibacillus aurantius</name>
    <dbReference type="NCBI Taxonomy" id="2918900"/>
    <lineage>
        <taxon>Bacteria</taxon>
        <taxon>Bacillati</taxon>
        <taxon>Bacillota</taxon>
        <taxon>Bacilli</taxon>
        <taxon>Bacillales</taxon>
        <taxon>Paenibacillaceae</taxon>
        <taxon>Paenibacillus</taxon>
    </lineage>
</organism>
<evidence type="ECO:0000256" key="1">
    <source>
        <dbReference type="SAM" id="Phobius"/>
    </source>
</evidence>
<dbReference type="KEGG" id="paun:MJA45_03775"/>
<feature type="transmembrane region" description="Helical" evidence="1">
    <location>
        <begin position="127"/>
        <end position="148"/>
    </location>
</feature>
<feature type="transmembrane region" description="Helical" evidence="1">
    <location>
        <begin position="75"/>
        <end position="94"/>
    </location>
</feature>
<keyword evidence="1" id="KW-0812">Transmembrane</keyword>
<evidence type="ECO:0000313" key="3">
    <source>
        <dbReference type="Proteomes" id="UP001305702"/>
    </source>
</evidence>
<sequence>MELTRKDEDVKERGRLKFTGIQLLKRWPSLLALAMAATGLPASTDPMSFILILIALVYPIAGAIRGHLRGVRTILIQAAALLFFSIIALVSLYVDRETGLILLAAGYIGHAVWDFAHFLSNKMVWRWYAEWCTILDFFIAAFLLAPIFM</sequence>
<reference evidence="2 3" key="1">
    <citation type="submission" date="2022-02" db="EMBL/GenBank/DDBJ databases">
        <title>Paenibacillus sp. MBLB1776 Whole Genome Shotgun Sequencing.</title>
        <authorList>
            <person name="Hwang C.Y."/>
            <person name="Cho E.-S."/>
            <person name="Seo M.-J."/>
        </authorList>
    </citation>
    <scope>NUCLEOTIDE SEQUENCE [LARGE SCALE GENOMIC DNA]</scope>
    <source>
        <strain evidence="2 3">MBLB1776</strain>
    </source>
</reference>
<keyword evidence="1" id="KW-0472">Membrane</keyword>
<dbReference type="EMBL" id="CP130318">
    <property type="protein sequence ID" value="WNQ12181.1"/>
    <property type="molecule type" value="Genomic_DNA"/>
</dbReference>
<accession>A0AA96LHN9</accession>
<evidence type="ECO:0000313" key="2">
    <source>
        <dbReference type="EMBL" id="WNQ12181.1"/>
    </source>
</evidence>
<dbReference type="AlphaFoldDB" id="A0AA96LHN9"/>
<dbReference type="Proteomes" id="UP001305702">
    <property type="component" value="Chromosome"/>
</dbReference>
<protein>
    <submittedName>
        <fullName evidence="2">Uncharacterized protein</fullName>
    </submittedName>
</protein>
<gene>
    <name evidence="2" type="ORF">MJA45_03775</name>
</gene>